<evidence type="ECO:0000256" key="6">
    <source>
        <dbReference type="HAMAP-Rule" id="MF_00362"/>
    </source>
</evidence>
<dbReference type="InterPro" id="IPR043141">
    <property type="entry name" value="Ribosomal_uL10-like_sf"/>
</dbReference>
<name>A0A3G2I4X5_BUCRM</name>
<proteinExistence type="inferred from homology"/>
<dbReference type="OrthoDB" id="9808307at2"/>
<dbReference type="CDD" id="cd05797">
    <property type="entry name" value="Ribosomal_L10"/>
    <property type="match status" value="1"/>
</dbReference>
<keyword evidence="4 6" id="KW-0687">Ribonucleoprotein</keyword>
<dbReference type="InterPro" id="IPR047865">
    <property type="entry name" value="Ribosomal_uL10_bac_type"/>
</dbReference>
<dbReference type="InterPro" id="IPR001790">
    <property type="entry name" value="Ribosomal_uL10"/>
</dbReference>
<gene>
    <name evidence="6" type="primary">rplJ</name>
    <name evidence="7" type="ORF">D8S97_00480</name>
</gene>
<dbReference type="Pfam" id="PF00466">
    <property type="entry name" value="Ribosomal_L10"/>
    <property type="match status" value="1"/>
</dbReference>
<dbReference type="InterPro" id="IPR002363">
    <property type="entry name" value="Ribosomal_uL10_CS_bac"/>
</dbReference>
<dbReference type="GO" id="GO:0003735">
    <property type="term" value="F:structural constituent of ribosome"/>
    <property type="evidence" value="ECO:0007669"/>
    <property type="project" value="InterPro"/>
</dbReference>
<dbReference type="PROSITE" id="PS01109">
    <property type="entry name" value="RIBOSOMAL_L10"/>
    <property type="match status" value="1"/>
</dbReference>
<dbReference type="GO" id="GO:0015934">
    <property type="term" value="C:large ribosomal subunit"/>
    <property type="evidence" value="ECO:0007669"/>
    <property type="project" value="InterPro"/>
</dbReference>
<dbReference type="GO" id="GO:0006412">
    <property type="term" value="P:translation"/>
    <property type="evidence" value="ECO:0007669"/>
    <property type="project" value="UniProtKB-UniRule"/>
</dbReference>
<dbReference type="NCBIfam" id="NF000955">
    <property type="entry name" value="PRK00099.1-1"/>
    <property type="match status" value="1"/>
</dbReference>
<evidence type="ECO:0000313" key="8">
    <source>
        <dbReference type="Proteomes" id="UP000271533"/>
    </source>
</evidence>
<evidence type="ECO:0000313" key="7">
    <source>
        <dbReference type="EMBL" id="AYN24464.1"/>
    </source>
</evidence>
<dbReference type="Proteomes" id="UP000271533">
    <property type="component" value="Chromosome"/>
</dbReference>
<evidence type="ECO:0000256" key="5">
    <source>
        <dbReference type="ARBA" id="ARBA00035202"/>
    </source>
</evidence>
<dbReference type="InterPro" id="IPR022973">
    <property type="entry name" value="Ribosomal_uL10_bac"/>
</dbReference>
<dbReference type="EMBL" id="CP032759">
    <property type="protein sequence ID" value="AYN24464.1"/>
    <property type="molecule type" value="Genomic_DNA"/>
</dbReference>
<keyword evidence="3 6" id="KW-0689">Ribosomal protein</keyword>
<dbReference type="SUPFAM" id="SSF160369">
    <property type="entry name" value="Ribosomal protein L10-like"/>
    <property type="match status" value="1"/>
</dbReference>
<sequence length="165" mass="18187">MALNLSKKKTIVSKINQISNLALSAIIANSQGISVNKINQLRKSGREVGVEMSIVRNTLLSLAIKNTNFECLKKKLKGSTFIAYSTKHPGSGARLFKEFEKKNKQFKITGAAFEGKLLSELEINQLADMPTYEEAIGKLLLILKISIAGKLIYTLSAIKEKKETS</sequence>
<dbReference type="Gene3D" id="3.30.70.1730">
    <property type="match status" value="1"/>
</dbReference>
<comment type="similarity">
    <text evidence="2 6">Belongs to the universal ribosomal protein uL10 family.</text>
</comment>
<comment type="function">
    <text evidence="1 6">Forms part of the ribosomal stalk, playing a central role in the interaction of the ribosome with GTP-bound translation factors.</text>
</comment>
<evidence type="ECO:0000256" key="4">
    <source>
        <dbReference type="ARBA" id="ARBA00023274"/>
    </source>
</evidence>
<protein>
    <recommendedName>
        <fullName evidence="5 6">Large ribosomal subunit protein uL10</fullName>
    </recommendedName>
</protein>
<keyword evidence="6" id="KW-0699">rRNA-binding</keyword>
<accession>A0A3G2I4X5</accession>
<organism evidence="7 8">
    <name type="scientific">Buchnera aphidicola subsp. Rhopalosiphum maidis</name>
    <dbReference type="NCBI Taxonomy" id="118109"/>
    <lineage>
        <taxon>Bacteria</taxon>
        <taxon>Pseudomonadati</taxon>
        <taxon>Pseudomonadota</taxon>
        <taxon>Gammaproteobacteria</taxon>
        <taxon>Enterobacterales</taxon>
        <taxon>Erwiniaceae</taxon>
        <taxon>Buchnera</taxon>
    </lineage>
</organism>
<keyword evidence="6" id="KW-0694">RNA-binding</keyword>
<evidence type="ECO:0000256" key="1">
    <source>
        <dbReference type="ARBA" id="ARBA00002633"/>
    </source>
</evidence>
<dbReference type="GO" id="GO:0070180">
    <property type="term" value="F:large ribosomal subunit rRNA binding"/>
    <property type="evidence" value="ECO:0007669"/>
    <property type="project" value="UniProtKB-UniRule"/>
</dbReference>
<dbReference type="RefSeq" id="WP_158360968.1">
    <property type="nucleotide sequence ID" value="NZ_CP032759.1"/>
</dbReference>
<dbReference type="Gene3D" id="6.10.250.2350">
    <property type="match status" value="1"/>
</dbReference>
<evidence type="ECO:0000256" key="3">
    <source>
        <dbReference type="ARBA" id="ARBA00022980"/>
    </source>
</evidence>
<dbReference type="HAMAP" id="MF_00362">
    <property type="entry name" value="Ribosomal_uL10"/>
    <property type="match status" value="1"/>
</dbReference>
<comment type="subunit">
    <text evidence="6">Part of the ribosomal stalk of the 50S ribosomal subunit. The N-terminus interacts with L11 and the large rRNA to form the base of the stalk. The C-terminus forms an elongated spine to which L12 dimers bind in a sequential fashion forming a multimeric L10(L12)X complex.</text>
</comment>
<reference evidence="7 8" key="1">
    <citation type="submission" date="2018-10" db="EMBL/GenBank/DDBJ databases">
        <title>Genome sequence of the corn leaf aphid (Rhopalosiphum maidis Fitch).</title>
        <authorList>
            <person name="Chen W."/>
            <person name="Shakir S."/>
            <person name="Bigham M."/>
            <person name="Fei Z."/>
            <person name="Jander G."/>
        </authorList>
    </citation>
    <scope>NUCLEOTIDE SEQUENCE [LARGE SCALE GENOMIC DNA]</scope>
    <source>
        <strain evidence="7 8">BTI</strain>
    </source>
</reference>
<dbReference type="AlphaFoldDB" id="A0A3G2I4X5"/>
<evidence type="ECO:0000256" key="2">
    <source>
        <dbReference type="ARBA" id="ARBA00008889"/>
    </source>
</evidence>
<dbReference type="PANTHER" id="PTHR11560">
    <property type="entry name" value="39S RIBOSOMAL PROTEIN L10, MITOCHONDRIAL"/>
    <property type="match status" value="1"/>
</dbReference>